<evidence type="ECO:0000313" key="5">
    <source>
        <dbReference type="Proteomes" id="UP000186817"/>
    </source>
</evidence>
<evidence type="ECO:0000256" key="2">
    <source>
        <dbReference type="SAM" id="MobiDB-lite"/>
    </source>
</evidence>
<dbReference type="Proteomes" id="UP000186817">
    <property type="component" value="Unassembled WGS sequence"/>
</dbReference>
<dbReference type="OrthoDB" id="433915at2759"/>
<dbReference type="AlphaFoldDB" id="A0A1Q9DDD6"/>
<feature type="region of interest" description="Disordered" evidence="2">
    <location>
        <begin position="288"/>
        <end position="317"/>
    </location>
</feature>
<dbReference type="PANTHER" id="PTHR45615">
    <property type="entry name" value="MYOSIN HEAVY CHAIN, NON-MUSCLE"/>
    <property type="match status" value="1"/>
</dbReference>
<feature type="coiled-coil region" evidence="1">
    <location>
        <begin position="107"/>
        <end position="181"/>
    </location>
</feature>
<sequence length="821" mass="92179">MQMTPNMATQVERKHVAWSRVSKGPEAAQRPPGDIERLEAAKLEALAFSEVVKLQGLLETSRAEANHLRSCLAPQADATPGHPAGNRQKSWEQIFIENQVAIRSNQMDELRPSAEELQRELAEVQRKLQAKNLELQQQMKAHPSRSMDYADQVVTQYERRVKDLMEQLQAKCSEVSGLKEKLGAQELQMQRTLHESPGIQLPLMPERGLVNTLEFEETMTVSFILTEQLSASHERRNTLSEQLQAKRQEVAILKEHLQVKSEEIKQICAARPFQRQLQDLQEQLAAQEAARDDAQKSEAQACTDRRQSGGAFDEPPWLEEGSLERQKEAAAAGAKLLRAAQVDCQAAGWLDAIQAPVEKEMWVVAQEREEERRRAAALQQRMQEVRSQQEDMAAAWRRPSFCTGASAFVEPFGSMSMESTTSLSWELADSLEDRSEANAASSIIPVVRNTLAVLQPQEVQAAHKFVSGLYKEVDPSKNELADNLREIAQRVLGKVLHLQQHLPAKLKLIQTKAEEVRDVLGMRIVDILGQSELREKDIMFVREALTKMQKQLVDGGLSKLLREVQDCERDFAGHQGGYEQSIGQEELQWRKRHLMAKNFGRLYTPAAFVNVTCGIGCGIGALVAMFGAHFSAPVMAGTAACSLIPAGKWCYFGARTDFNELQEETKEIVEKVRDIKNMGYNISSFYQKLKEDIEAIMAHAAVLEQMQEQLPFLGMRTLTVDNWGANRLSAALHGWNLESCALTLLENNISGRAFLHVLTEQDFQAMGITDGVTLRRLQDLQVCMRKGGVILRDSSVGPKLKQALDDIISDIIDLQQKYHYA</sequence>
<comment type="caution">
    <text evidence="4">The sequence shown here is derived from an EMBL/GenBank/DDBJ whole genome shotgun (WGS) entry which is preliminary data.</text>
</comment>
<dbReference type="SMART" id="SM00454">
    <property type="entry name" value="SAM"/>
    <property type="match status" value="1"/>
</dbReference>
<evidence type="ECO:0000256" key="1">
    <source>
        <dbReference type="SAM" id="Coils"/>
    </source>
</evidence>
<name>A0A1Q9DDD6_SYMMI</name>
<feature type="coiled-coil region" evidence="1">
    <location>
        <begin position="368"/>
        <end position="395"/>
    </location>
</feature>
<keyword evidence="1" id="KW-0175">Coiled coil</keyword>
<feature type="coiled-coil region" evidence="1">
    <location>
        <begin position="658"/>
        <end position="706"/>
    </location>
</feature>
<dbReference type="EMBL" id="LSRX01000592">
    <property type="protein sequence ID" value="OLP93179.1"/>
    <property type="molecule type" value="Genomic_DNA"/>
</dbReference>
<organism evidence="4 5">
    <name type="scientific">Symbiodinium microadriaticum</name>
    <name type="common">Dinoflagellate</name>
    <name type="synonym">Zooxanthella microadriatica</name>
    <dbReference type="NCBI Taxonomy" id="2951"/>
    <lineage>
        <taxon>Eukaryota</taxon>
        <taxon>Sar</taxon>
        <taxon>Alveolata</taxon>
        <taxon>Dinophyceae</taxon>
        <taxon>Suessiales</taxon>
        <taxon>Symbiodiniaceae</taxon>
        <taxon>Symbiodinium</taxon>
    </lineage>
</organism>
<evidence type="ECO:0000313" key="4">
    <source>
        <dbReference type="EMBL" id="OLP93179.1"/>
    </source>
</evidence>
<accession>A0A1Q9DDD6</accession>
<feature type="domain" description="SAM" evidence="3">
    <location>
        <begin position="720"/>
        <end position="787"/>
    </location>
</feature>
<proteinExistence type="predicted"/>
<evidence type="ECO:0000259" key="3">
    <source>
        <dbReference type="SMART" id="SM00454"/>
    </source>
</evidence>
<keyword evidence="5" id="KW-1185">Reference proteome</keyword>
<protein>
    <recommendedName>
        <fullName evidence="3">SAM domain-containing protein</fullName>
    </recommendedName>
</protein>
<gene>
    <name evidence="4" type="ORF">AK812_SmicGene24942</name>
</gene>
<dbReference type="CDD" id="cd09487">
    <property type="entry name" value="SAM_superfamily"/>
    <property type="match status" value="1"/>
</dbReference>
<dbReference type="SUPFAM" id="SSF47769">
    <property type="entry name" value="SAM/Pointed domain"/>
    <property type="match status" value="1"/>
</dbReference>
<reference evidence="4 5" key="1">
    <citation type="submission" date="2016-02" db="EMBL/GenBank/DDBJ databases">
        <title>Genome analysis of coral dinoflagellate symbionts highlights evolutionary adaptations to a symbiotic lifestyle.</title>
        <authorList>
            <person name="Aranda M."/>
            <person name="Li Y."/>
            <person name="Liew Y.J."/>
            <person name="Baumgarten S."/>
            <person name="Simakov O."/>
            <person name="Wilson M."/>
            <person name="Piel J."/>
            <person name="Ashoor H."/>
            <person name="Bougouffa S."/>
            <person name="Bajic V.B."/>
            <person name="Ryu T."/>
            <person name="Ravasi T."/>
            <person name="Bayer T."/>
            <person name="Micklem G."/>
            <person name="Kim H."/>
            <person name="Bhak J."/>
            <person name="Lajeunesse T.C."/>
            <person name="Voolstra C.R."/>
        </authorList>
    </citation>
    <scope>NUCLEOTIDE SEQUENCE [LARGE SCALE GENOMIC DNA]</scope>
    <source>
        <strain evidence="4 5">CCMP2467</strain>
    </source>
</reference>
<dbReference type="PANTHER" id="PTHR45615:SF66">
    <property type="entry name" value="CARD DOMAIN-CONTAINING PROTEIN"/>
    <property type="match status" value="1"/>
</dbReference>
<dbReference type="InterPro" id="IPR001660">
    <property type="entry name" value="SAM"/>
</dbReference>
<dbReference type="InterPro" id="IPR013761">
    <property type="entry name" value="SAM/pointed_sf"/>
</dbReference>